<dbReference type="InterPro" id="IPR009003">
    <property type="entry name" value="Peptidase_S1_PA"/>
</dbReference>
<accession>A0A1I4EN66</accession>
<evidence type="ECO:0008006" key="4">
    <source>
        <dbReference type="Google" id="ProtNLM"/>
    </source>
</evidence>
<name>A0A1I4EN66_9PROT</name>
<protein>
    <recommendedName>
        <fullName evidence="4">Trypsin-like peptidase domain-containing protein</fullName>
    </recommendedName>
</protein>
<dbReference type="Proteomes" id="UP000199473">
    <property type="component" value="Unassembled WGS sequence"/>
</dbReference>
<dbReference type="EMBL" id="FOSQ01000017">
    <property type="protein sequence ID" value="SFL06643.1"/>
    <property type="molecule type" value="Genomic_DNA"/>
</dbReference>
<evidence type="ECO:0000313" key="2">
    <source>
        <dbReference type="EMBL" id="SFL06643.1"/>
    </source>
</evidence>
<dbReference type="AlphaFoldDB" id="A0A1I4EN66"/>
<keyword evidence="3" id="KW-1185">Reference proteome</keyword>
<sequence length="243" mass="24414">MQGGGAPLRATIGAGGAALPLLLLAACAPPSPARPPEAGLAATATVAEIRSGQAPNCNASGAAIHLGGGHFVTAAHVVDGSVQRLRGFCPPDRQGQPAITLGVRGTEAPARILRAGRDRIDAGIGQRYLGGEDLAIIAPTRPLPALPAATPCAAPPPPGTPALLVTPRRSIRTRLLAPWSDPDRAFGSYLEIPETLAPGESGGAVFVAASGCLAGIVSHRDSDGGPPSTRLVPASTIARFMQP</sequence>
<dbReference type="OrthoDB" id="7266105at2"/>
<proteinExistence type="predicted"/>
<gene>
    <name evidence="2" type="ORF">SAMN02745775_11729</name>
</gene>
<feature type="signal peptide" evidence="1">
    <location>
        <begin position="1"/>
        <end position="25"/>
    </location>
</feature>
<dbReference type="SUPFAM" id="SSF50494">
    <property type="entry name" value="Trypsin-like serine proteases"/>
    <property type="match status" value="1"/>
</dbReference>
<dbReference type="RefSeq" id="WP_092962975.1">
    <property type="nucleotide sequence ID" value="NZ_FOSQ01000017.1"/>
</dbReference>
<evidence type="ECO:0000256" key="1">
    <source>
        <dbReference type="SAM" id="SignalP"/>
    </source>
</evidence>
<reference evidence="2 3" key="1">
    <citation type="submission" date="2016-10" db="EMBL/GenBank/DDBJ databases">
        <authorList>
            <person name="de Groot N.N."/>
        </authorList>
    </citation>
    <scope>NUCLEOTIDE SEQUENCE [LARGE SCALE GENOMIC DNA]</scope>
    <source>
        <strain evidence="2 3">DSM 19981</strain>
    </source>
</reference>
<dbReference type="STRING" id="1123062.SAMN02745775_11729"/>
<organism evidence="2 3">
    <name type="scientific">Falsiroseomonas stagni DSM 19981</name>
    <dbReference type="NCBI Taxonomy" id="1123062"/>
    <lineage>
        <taxon>Bacteria</taxon>
        <taxon>Pseudomonadati</taxon>
        <taxon>Pseudomonadota</taxon>
        <taxon>Alphaproteobacteria</taxon>
        <taxon>Acetobacterales</taxon>
        <taxon>Roseomonadaceae</taxon>
        <taxon>Falsiroseomonas</taxon>
    </lineage>
</organism>
<feature type="chain" id="PRO_5011538502" description="Trypsin-like peptidase domain-containing protein" evidence="1">
    <location>
        <begin position="26"/>
        <end position="243"/>
    </location>
</feature>
<evidence type="ECO:0000313" key="3">
    <source>
        <dbReference type="Proteomes" id="UP000199473"/>
    </source>
</evidence>
<keyword evidence="1" id="KW-0732">Signal</keyword>